<reference evidence="2 3" key="1">
    <citation type="submission" date="2024-01" db="EMBL/GenBank/DDBJ databases">
        <authorList>
            <person name="Allen C."/>
            <person name="Tagirdzhanova G."/>
        </authorList>
    </citation>
    <scope>NUCLEOTIDE SEQUENCE [LARGE SCALE GENOMIC DNA]</scope>
    <source>
        <strain evidence="2 3">CBS 573.63</strain>
    </source>
</reference>
<dbReference type="InterPro" id="IPR026893">
    <property type="entry name" value="Tyr/Ser_Pase_IphP-type"/>
</dbReference>
<dbReference type="InterPro" id="IPR029021">
    <property type="entry name" value="Prot-tyrosine_phosphatase-like"/>
</dbReference>
<gene>
    <name evidence="2" type="ORF">SEPCBS57363_001036</name>
</gene>
<accession>A0ABP0DAK8</accession>
<evidence type="ECO:0000313" key="2">
    <source>
        <dbReference type="EMBL" id="CAK7264372.1"/>
    </source>
</evidence>
<dbReference type="SUPFAM" id="SSF52799">
    <property type="entry name" value="(Phosphotyrosine protein) phosphatases II"/>
    <property type="match status" value="1"/>
</dbReference>
<dbReference type="Proteomes" id="UP001642501">
    <property type="component" value="Unassembled WGS sequence"/>
</dbReference>
<dbReference type="PROSITE" id="PS00383">
    <property type="entry name" value="TYR_PHOSPHATASE_1"/>
    <property type="match status" value="1"/>
</dbReference>
<feature type="domain" description="Tyrosine specific protein phosphatases" evidence="1">
    <location>
        <begin position="152"/>
        <end position="221"/>
    </location>
</feature>
<organism evidence="2 3">
    <name type="scientific">Sporothrix epigloea</name>
    <dbReference type="NCBI Taxonomy" id="1892477"/>
    <lineage>
        <taxon>Eukaryota</taxon>
        <taxon>Fungi</taxon>
        <taxon>Dikarya</taxon>
        <taxon>Ascomycota</taxon>
        <taxon>Pezizomycotina</taxon>
        <taxon>Sordariomycetes</taxon>
        <taxon>Sordariomycetidae</taxon>
        <taxon>Ophiostomatales</taxon>
        <taxon>Ophiostomataceae</taxon>
        <taxon>Sporothrix</taxon>
    </lineage>
</organism>
<proteinExistence type="predicted"/>
<sequence length="304" mass="32932">MTAPLSAAELLELSETDVTVRLTPEQLVPVLSHEPFLQVEGTFNVRDIGKLPASVNNSAAPTVRPGYIFRSGMLTHLTDKGKATLANDLGVRRVFDFRSQSEHASSPDPDLSDSVTMVWQETAEVTPHISLEPFSKGFGEAGFAAMYLDVLKAYRPTIKLLLEHVRDRPQEPFLFHCTAGRDRTGVLAGLLLTLAGASADTVALDYMLSRIGSEPVRDQLEAFARMIASVPMRKPGDSPGAVAAAVAATPPGFMNVINLRIVCWNAFLEALKKEYGGYEGYVTKVLGLTESDIATIKSNLTKAQ</sequence>
<dbReference type="PROSITE" id="PS50056">
    <property type="entry name" value="TYR_PHOSPHATASE_2"/>
    <property type="match status" value="1"/>
</dbReference>
<dbReference type="InterPro" id="IPR016130">
    <property type="entry name" value="Tyr_Pase_AS"/>
</dbReference>
<evidence type="ECO:0000259" key="1">
    <source>
        <dbReference type="PROSITE" id="PS50056"/>
    </source>
</evidence>
<name>A0ABP0DAK8_9PEZI</name>
<comment type="caution">
    <text evidence="2">The sequence shown here is derived from an EMBL/GenBank/DDBJ whole genome shotgun (WGS) entry which is preliminary data.</text>
</comment>
<dbReference type="EMBL" id="CAWUOM010000010">
    <property type="protein sequence ID" value="CAK7264372.1"/>
    <property type="molecule type" value="Genomic_DNA"/>
</dbReference>
<dbReference type="PANTHER" id="PTHR31126">
    <property type="entry name" value="TYROSINE-PROTEIN PHOSPHATASE"/>
    <property type="match status" value="1"/>
</dbReference>
<dbReference type="Pfam" id="PF13350">
    <property type="entry name" value="Y_phosphatase3"/>
    <property type="match status" value="1"/>
</dbReference>
<dbReference type="InterPro" id="IPR000387">
    <property type="entry name" value="Tyr_Pase_dom"/>
</dbReference>
<dbReference type="Gene3D" id="3.90.190.10">
    <property type="entry name" value="Protein tyrosine phosphatase superfamily"/>
    <property type="match status" value="1"/>
</dbReference>
<protein>
    <recommendedName>
        <fullName evidence="1">Tyrosine specific protein phosphatases domain-containing protein</fullName>
    </recommendedName>
</protein>
<dbReference type="PANTHER" id="PTHR31126:SF73">
    <property type="entry name" value="TYROSINE SPECIFIC PROTEIN PHOSPHATASES DOMAIN-CONTAINING PROTEIN"/>
    <property type="match status" value="1"/>
</dbReference>
<keyword evidence="3" id="KW-1185">Reference proteome</keyword>
<evidence type="ECO:0000313" key="3">
    <source>
        <dbReference type="Proteomes" id="UP001642501"/>
    </source>
</evidence>